<dbReference type="RefSeq" id="WP_089323980.1">
    <property type="nucleotide sequence ID" value="NZ_FZOR01000001.1"/>
</dbReference>
<gene>
    <name evidence="1" type="ORF">SAMN05443665_1001250</name>
</gene>
<dbReference type="Proteomes" id="UP000198318">
    <property type="component" value="Unassembled WGS sequence"/>
</dbReference>
<keyword evidence="2" id="KW-1185">Reference proteome</keyword>
<dbReference type="EMBL" id="FZOR01000001">
    <property type="protein sequence ID" value="SNS15697.1"/>
    <property type="molecule type" value="Genomic_DNA"/>
</dbReference>
<accession>A0A239C627</accession>
<protein>
    <submittedName>
        <fullName evidence="1">Uncharacterized protein</fullName>
    </submittedName>
</protein>
<evidence type="ECO:0000313" key="1">
    <source>
        <dbReference type="EMBL" id="SNS15697.1"/>
    </source>
</evidence>
<reference evidence="1 2" key="1">
    <citation type="submission" date="2017-06" db="EMBL/GenBank/DDBJ databases">
        <authorList>
            <person name="Kim H.J."/>
            <person name="Triplett B.A."/>
        </authorList>
    </citation>
    <scope>NUCLEOTIDE SEQUENCE [LARGE SCALE GENOMIC DNA]</scope>
    <source>
        <strain evidence="1 2">DSM 44715</strain>
    </source>
</reference>
<organism evidence="1 2">
    <name type="scientific">Actinomadura meyerae</name>
    <dbReference type="NCBI Taxonomy" id="240840"/>
    <lineage>
        <taxon>Bacteria</taxon>
        <taxon>Bacillati</taxon>
        <taxon>Actinomycetota</taxon>
        <taxon>Actinomycetes</taxon>
        <taxon>Streptosporangiales</taxon>
        <taxon>Thermomonosporaceae</taxon>
        <taxon>Actinomadura</taxon>
    </lineage>
</organism>
<evidence type="ECO:0000313" key="2">
    <source>
        <dbReference type="Proteomes" id="UP000198318"/>
    </source>
</evidence>
<name>A0A239C627_9ACTN</name>
<proteinExistence type="predicted"/>
<dbReference type="OrthoDB" id="3482905at2"/>
<sequence>MTYYIQRVRPNREPLRIYAWDVWGRDVGRAGVTDDRNRAIRHVHEALRELESRAAGKVRHVALAPDGTTAYVDLRTVGEAWRDATGTIIWRAE</sequence>
<dbReference type="AlphaFoldDB" id="A0A239C627"/>